<organism evidence="2 3">
    <name type="scientific">Gigaspora margarita</name>
    <dbReference type="NCBI Taxonomy" id="4874"/>
    <lineage>
        <taxon>Eukaryota</taxon>
        <taxon>Fungi</taxon>
        <taxon>Fungi incertae sedis</taxon>
        <taxon>Mucoromycota</taxon>
        <taxon>Glomeromycotina</taxon>
        <taxon>Glomeromycetes</taxon>
        <taxon>Diversisporales</taxon>
        <taxon>Gigasporaceae</taxon>
        <taxon>Gigaspora</taxon>
    </lineage>
</organism>
<name>A0ABN7X1W4_GIGMA</name>
<evidence type="ECO:0000256" key="1">
    <source>
        <dbReference type="SAM" id="MobiDB-lite"/>
    </source>
</evidence>
<gene>
    <name evidence="2" type="ORF">GMARGA_LOCUS37245</name>
</gene>
<reference evidence="2 3" key="1">
    <citation type="submission" date="2021-06" db="EMBL/GenBank/DDBJ databases">
        <authorList>
            <person name="Kallberg Y."/>
            <person name="Tangrot J."/>
            <person name="Rosling A."/>
        </authorList>
    </citation>
    <scope>NUCLEOTIDE SEQUENCE [LARGE SCALE GENOMIC DNA]</scope>
    <source>
        <strain evidence="2 3">120-4 pot B 10/14</strain>
    </source>
</reference>
<accession>A0ABN7X1W4</accession>
<feature type="region of interest" description="Disordered" evidence="1">
    <location>
        <begin position="287"/>
        <end position="315"/>
    </location>
</feature>
<feature type="non-terminal residue" evidence="2">
    <location>
        <position position="1"/>
    </location>
</feature>
<evidence type="ECO:0000313" key="2">
    <source>
        <dbReference type="EMBL" id="CAG8844695.1"/>
    </source>
</evidence>
<feature type="non-terminal residue" evidence="2">
    <location>
        <position position="315"/>
    </location>
</feature>
<proteinExistence type="predicted"/>
<evidence type="ECO:0000313" key="3">
    <source>
        <dbReference type="Proteomes" id="UP000789901"/>
    </source>
</evidence>
<sequence length="315" mass="36550">ERKNRNAEYHDIVGSSRVDFWNSIANKMNERFRTIYTGYQCKDKLRNLVNSHNRNATSCLAHIDRTPISKNYEIRISHCVEKYFDEFRSRFWERPGGFTSYIEKAQFDQIHNANTSARRREESRHNASNVNDAGGDSGHNVDDTGAIISTVSSQNDSDIKTSNWSLIKYLQYRRKREDFSYEKAKEHLNYKKALEALSSCVDYGKKARQCLGTLENERFSERVNKFWMAINEELTNDKIKAKENEYDLTLTTNVNEQMGTYVNATTSRLTKQFLKSTKESPPKHVAKNLMEDDHNNPLIASGTSDRNDSDKSYHP</sequence>
<feature type="region of interest" description="Disordered" evidence="1">
    <location>
        <begin position="115"/>
        <end position="139"/>
    </location>
</feature>
<keyword evidence="3" id="KW-1185">Reference proteome</keyword>
<feature type="compositionally biased region" description="Basic and acidic residues" evidence="1">
    <location>
        <begin position="305"/>
        <end position="315"/>
    </location>
</feature>
<protein>
    <submittedName>
        <fullName evidence="2">13638_t:CDS:1</fullName>
    </submittedName>
</protein>
<dbReference type="Proteomes" id="UP000789901">
    <property type="component" value="Unassembled WGS sequence"/>
</dbReference>
<dbReference type="EMBL" id="CAJVQB010076809">
    <property type="protein sequence ID" value="CAG8844695.1"/>
    <property type="molecule type" value="Genomic_DNA"/>
</dbReference>
<comment type="caution">
    <text evidence="2">The sequence shown here is derived from an EMBL/GenBank/DDBJ whole genome shotgun (WGS) entry which is preliminary data.</text>
</comment>